<evidence type="ECO:0000313" key="6">
    <source>
        <dbReference type="Proteomes" id="UP000298358"/>
    </source>
</evidence>
<evidence type="ECO:0000259" key="4">
    <source>
        <dbReference type="PROSITE" id="PS50932"/>
    </source>
</evidence>
<proteinExistence type="predicted"/>
<accession>A0A4Y9FRD8</accession>
<dbReference type="InterPro" id="IPR010982">
    <property type="entry name" value="Lambda_DNA-bd_dom_sf"/>
</dbReference>
<dbReference type="Gene3D" id="1.10.260.40">
    <property type="entry name" value="lambda repressor-like DNA-binding domains"/>
    <property type="match status" value="1"/>
</dbReference>
<dbReference type="EMBL" id="SPQB01000052">
    <property type="protein sequence ID" value="TFU30839.1"/>
    <property type="molecule type" value="Genomic_DNA"/>
</dbReference>
<dbReference type="GO" id="GO:0000976">
    <property type="term" value="F:transcription cis-regulatory region binding"/>
    <property type="evidence" value="ECO:0007669"/>
    <property type="project" value="TreeGrafter"/>
</dbReference>
<protein>
    <submittedName>
        <fullName evidence="5">LacI family transcriptional regulator</fullName>
    </submittedName>
</protein>
<dbReference type="OrthoDB" id="37081at2"/>
<keyword evidence="6" id="KW-1185">Reference proteome</keyword>
<organism evidence="5 6">
    <name type="scientific">Microbacterium paludicola</name>
    <dbReference type="NCBI Taxonomy" id="300019"/>
    <lineage>
        <taxon>Bacteria</taxon>
        <taxon>Bacillati</taxon>
        <taxon>Actinomycetota</taxon>
        <taxon>Actinomycetes</taxon>
        <taxon>Micrococcales</taxon>
        <taxon>Microbacteriaceae</taxon>
        <taxon>Microbacterium</taxon>
    </lineage>
</organism>
<gene>
    <name evidence="5" type="ORF">E4U02_14105</name>
</gene>
<feature type="domain" description="HTH lacI-type" evidence="4">
    <location>
        <begin position="1"/>
        <end position="53"/>
    </location>
</feature>
<keyword evidence="1" id="KW-0805">Transcription regulation</keyword>
<dbReference type="Pfam" id="PF13377">
    <property type="entry name" value="Peripla_BP_3"/>
    <property type="match status" value="1"/>
</dbReference>
<dbReference type="InterPro" id="IPR046335">
    <property type="entry name" value="LacI/GalR-like_sensor"/>
</dbReference>
<evidence type="ECO:0000256" key="1">
    <source>
        <dbReference type="ARBA" id="ARBA00023015"/>
    </source>
</evidence>
<sequence>MEDVAAAAGVSRSSVSRVFLGQGKVSDATRARVFAIAEQLGYVPNIMASELASRGSSVVGLLLRDAANPAYGLLFTKLQEAAHEAGITLISMTISSDLRGSRQIDSLNRLMGMRVAGLIVATGGVTSAQLEPFRDRIPIIRAGRPEESGRIHAVSYDERISARALAAHVADQGHRSVAVIVTQEHASYPEYIRATGMAAELAARGVRIVPVPAVEFTDGADEAVDLVRRREVTAVMCPSDLRALHLLRRLDAAGLSAPGDVSVSGCDGILPGIDLLGLTSYRIGVERLAERTIANIAALIGDEPPQRIVRELIAGRLLSGATVAPPLEQEPR</sequence>
<dbReference type="SUPFAM" id="SSF53822">
    <property type="entry name" value="Periplasmic binding protein-like I"/>
    <property type="match status" value="1"/>
</dbReference>
<dbReference type="Proteomes" id="UP000298358">
    <property type="component" value="Unassembled WGS sequence"/>
</dbReference>
<evidence type="ECO:0000313" key="5">
    <source>
        <dbReference type="EMBL" id="TFU30839.1"/>
    </source>
</evidence>
<dbReference type="Gene3D" id="3.40.50.2300">
    <property type="match status" value="2"/>
</dbReference>
<dbReference type="Pfam" id="PF00356">
    <property type="entry name" value="LacI"/>
    <property type="match status" value="1"/>
</dbReference>
<dbReference type="AlphaFoldDB" id="A0A4Y9FRD8"/>
<name>A0A4Y9FRD8_9MICO</name>
<dbReference type="PROSITE" id="PS50932">
    <property type="entry name" value="HTH_LACI_2"/>
    <property type="match status" value="1"/>
</dbReference>
<dbReference type="InterPro" id="IPR028082">
    <property type="entry name" value="Peripla_BP_I"/>
</dbReference>
<dbReference type="CDD" id="cd01392">
    <property type="entry name" value="HTH_LacI"/>
    <property type="match status" value="1"/>
</dbReference>
<keyword evidence="3" id="KW-0804">Transcription</keyword>
<dbReference type="SMART" id="SM00354">
    <property type="entry name" value="HTH_LACI"/>
    <property type="match status" value="1"/>
</dbReference>
<comment type="caution">
    <text evidence="5">The sequence shown here is derived from an EMBL/GenBank/DDBJ whole genome shotgun (WGS) entry which is preliminary data.</text>
</comment>
<dbReference type="GO" id="GO:0003700">
    <property type="term" value="F:DNA-binding transcription factor activity"/>
    <property type="evidence" value="ECO:0007669"/>
    <property type="project" value="TreeGrafter"/>
</dbReference>
<dbReference type="RefSeq" id="WP_135115455.1">
    <property type="nucleotide sequence ID" value="NZ_JADGLL010000052.1"/>
</dbReference>
<evidence type="ECO:0000256" key="3">
    <source>
        <dbReference type="ARBA" id="ARBA00023163"/>
    </source>
</evidence>
<evidence type="ECO:0000256" key="2">
    <source>
        <dbReference type="ARBA" id="ARBA00023125"/>
    </source>
</evidence>
<reference evidence="5 6" key="1">
    <citation type="submission" date="2019-03" db="EMBL/GenBank/DDBJ databases">
        <title>Diversity of the mouse oral microbiome.</title>
        <authorList>
            <person name="Joseph S."/>
            <person name="Aduse-Opoku J."/>
            <person name="Curtis M."/>
            <person name="Wade W."/>
            <person name="Hashim A."/>
        </authorList>
    </citation>
    <scope>NUCLEOTIDE SEQUENCE [LARGE SCALE GENOMIC DNA]</scope>
    <source>
        <strain evidence="5 6">P1012</strain>
    </source>
</reference>
<dbReference type="PANTHER" id="PTHR30146:SF109">
    <property type="entry name" value="HTH-TYPE TRANSCRIPTIONAL REGULATOR GALS"/>
    <property type="match status" value="1"/>
</dbReference>
<dbReference type="PANTHER" id="PTHR30146">
    <property type="entry name" value="LACI-RELATED TRANSCRIPTIONAL REPRESSOR"/>
    <property type="match status" value="1"/>
</dbReference>
<dbReference type="SUPFAM" id="SSF47413">
    <property type="entry name" value="lambda repressor-like DNA-binding domains"/>
    <property type="match status" value="1"/>
</dbReference>
<keyword evidence="2" id="KW-0238">DNA-binding</keyword>
<dbReference type="InterPro" id="IPR000843">
    <property type="entry name" value="HTH_LacI"/>
</dbReference>